<dbReference type="Proteomes" id="UP000005222">
    <property type="component" value="Chromosome J"/>
</dbReference>
<accession>G8YCA6</accession>
<sequence length="296" mass="34113">MRWLFKLSGRYGKRCLPRQVITPVRFNSGISNDKIIQEYKEKLEKKAKVLGLENVDGLKEKFKDEIEAKKKEFMAVDPLKELEKHKNDASQDKTIKVRSPIDKDASKKPFKTLDSYIAVDKTKELPRKELEFIWRARFNNKENNSHAVLDSKQFASMYSNAFKNPNFILPVPRGNEGYEMHFVQWSFAGPQTTHCMITTVVEYKLHKEFAKPHTTLSFHQELMESHDAVLMNGQTDPDANVSMEDAQLLVLNIQRFYGGVGSDDNVMKKVSLLRDFNSGKEDFPIDALISEATKFD</sequence>
<keyword evidence="3" id="KW-0809">Transit peptide</keyword>
<evidence type="ECO:0000256" key="2">
    <source>
        <dbReference type="ARBA" id="ARBA00009116"/>
    </source>
</evidence>
<organism evidence="5 6">
    <name type="scientific">Pichia sorbitophila (strain ATCC MYA-4447 / BCRC 22081 / CBS 7064 / NBRC 10061 / NRRL Y-12695)</name>
    <name type="common">Hybrid yeast</name>
    <dbReference type="NCBI Taxonomy" id="559304"/>
    <lineage>
        <taxon>Eukaryota</taxon>
        <taxon>Fungi</taxon>
        <taxon>Dikarya</taxon>
        <taxon>Ascomycota</taxon>
        <taxon>Saccharomycotina</taxon>
        <taxon>Pichiomycetes</taxon>
        <taxon>Debaryomycetaceae</taxon>
        <taxon>Millerozyma</taxon>
    </lineage>
</organism>
<proteinExistence type="inferred from homology"/>
<dbReference type="STRING" id="559304.G8YCA6"/>
<dbReference type="eggNOG" id="KOG3281">
    <property type="taxonomic scope" value="Eukaryota"/>
</dbReference>
<evidence type="ECO:0000256" key="3">
    <source>
        <dbReference type="ARBA" id="ARBA00022946"/>
    </source>
</evidence>
<dbReference type="InterPro" id="IPR010591">
    <property type="entry name" value="ATP11"/>
</dbReference>
<reference evidence="5 6" key="1">
    <citation type="journal article" date="2012" name="G3 (Bethesda)">
        <title>Pichia sorbitophila, an interspecies yeast hybrid reveals early steps of genome resolution following polyploidization.</title>
        <authorList>
            <person name="Leh Louis V."/>
            <person name="Despons L."/>
            <person name="Friedrich A."/>
            <person name="Martin T."/>
            <person name="Durrens P."/>
            <person name="Casaregola S."/>
            <person name="Neuveglise C."/>
            <person name="Fairhead C."/>
            <person name="Marck C."/>
            <person name="Cruz J.A."/>
            <person name="Straub M.L."/>
            <person name="Kugler V."/>
            <person name="Sacerdot C."/>
            <person name="Uzunov Z."/>
            <person name="Thierry A."/>
            <person name="Weiss S."/>
            <person name="Bleykasten C."/>
            <person name="De Montigny J."/>
            <person name="Jacques N."/>
            <person name="Jung P."/>
            <person name="Lemaire M."/>
            <person name="Mallet S."/>
            <person name="Morel G."/>
            <person name="Richard G.F."/>
            <person name="Sarkar A."/>
            <person name="Savel G."/>
            <person name="Schacherer J."/>
            <person name="Seret M.L."/>
            <person name="Talla E."/>
            <person name="Samson G."/>
            <person name="Jubin C."/>
            <person name="Poulain J."/>
            <person name="Vacherie B."/>
            <person name="Barbe V."/>
            <person name="Pelletier E."/>
            <person name="Sherman D.J."/>
            <person name="Westhof E."/>
            <person name="Weissenbach J."/>
            <person name="Baret P.V."/>
            <person name="Wincker P."/>
            <person name="Gaillardin C."/>
            <person name="Dujon B."/>
            <person name="Souciet J.L."/>
        </authorList>
    </citation>
    <scope>NUCLEOTIDE SEQUENCE [LARGE SCALE GENOMIC DNA]</scope>
    <source>
        <strain evidence="6">ATCC MYA-4447 / BCRC 22081 / CBS 7064 / NBRC 10061 / NRRL Y-12695</strain>
    </source>
</reference>
<dbReference type="OrthoDB" id="16535at2759"/>
<gene>
    <name evidence="5" type="primary">Piso0_002319</name>
    <name evidence="5" type="ORF">GNLVRS01_PISO0J09447g</name>
</gene>
<dbReference type="Pfam" id="PF06644">
    <property type="entry name" value="ATP11"/>
    <property type="match status" value="1"/>
</dbReference>
<dbReference type="PANTHER" id="PTHR13126:SF0">
    <property type="entry name" value="ATP SYNTHASE MITOCHONDRIAL F1 COMPLEX ASSEMBLY FACTOR 1"/>
    <property type="match status" value="1"/>
</dbReference>
<evidence type="ECO:0000313" key="5">
    <source>
        <dbReference type="EMBL" id="CCE82587.1"/>
    </source>
</evidence>
<evidence type="ECO:0000313" key="6">
    <source>
        <dbReference type="Proteomes" id="UP000005222"/>
    </source>
</evidence>
<dbReference type="EMBL" id="FO082050">
    <property type="protein sequence ID" value="CCE82587.1"/>
    <property type="molecule type" value="Genomic_DNA"/>
</dbReference>
<evidence type="ECO:0000256" key="1">
    <source>
        <dbReference type="ARBA" id="ARBA00004173"/>
    </source>
</evidence>
<dbReference type="FunCoup" id="G8YCA6">
    <property type="interactions" value="492"/>
</dbReference>
<keyword evidence="6" id="KW-1185">Reference proteome</keyword>
<comment type="subcellular location">
    <subcellularLocation>
        <location evidence="1">Mitochondrion</location>
    </subcellularLocation>
</comment>
<evidence type="ECO:0000256" key="4">
    <source>
        <dbReference type="ARBA" id="ARBA00023128"/>
    </source>
</evidence>
<keyword evidence="4" id="KW-0496">Mitochondrion</keyword>
<dbReference type="AlphaFoldDB" id="G8YCA6"/>
<comment type="similarity">
    <text evidence="2">Belongs to the ATP11 family.</text>
</comment>
<name>G8YCA6_PICSO</name>
<dbReference type="InParanoid" id="G8YCA6"/>
<dbReference type="OMA" id="MFYYKTD"/>
<dbReference type="PANTHER" id="PTHR13126">
    <property type="entry name" value="CHAPERONE ATP11"/>
    <property type="match status" value="1"/>
</dbReference>
<protein>
    <submittedName>
        <fullName evidence="5">Piso0_002319 protein</fullName>
    </submittedName>
</protein>
<dbReference type="GO" id="GO:0033615">
    <property type="term" value="P:mitochondrial proton-transporting ATP synthase complex assembly"/>
    <property type="evidence" value="ECO:0007669"/>
    <property type="project" value="TreeGrafter"/>
</dbReference>
<dbReference type="HOGENOM" id="CLU_054226_2_0_1"/>
<dbReference type="GO" id="GO:0005739">
    <property type="term" value="C:mitochondrion"/>
    <property type="evidence" value="ECO:0007669"/>
    <property type="project" value="UniProtKB-SubCell"/>
</dbReference>